<feature type="region of interest" description="Disordered" evidence="1">
    <location>
        <begin position="125"/>
        <end position="235"/>
    </location>
</feature>
<accession>A0A0C3DFD7</accession>
<feature type="region of interest" description="Disordered" evidence="1">
    <location>
        <begin position="310"/>
        <end position="335"/>
    </location>
</feature>
<dbReference type="EMBL" id="KN822147">
    <property type="protein sequence ID" value="KIM54801.1"/>
    <property type="molecule type" value="Genomic_DNA"/>
</dbReference>
<dbReference type="InParanoid" id="A0A0C3DFD7"/>
<evidence type="ECO:0000256" key="1">
    <source>
        <dbReference type="SAM" id="MobiDB-lite"/>
    </source>
</evidence>
<feature type="region of interest" description="Disordered" evidence="1">
    <location>
        <begin position="255"/>
        <end position="289"/>
    </location>
</feature>
<protein>
    <submittedName>
        <fullName evidence="2">Uncharacterized protein</fullName>
    </submittedName>
</protein>
<evidence type="ECO:0000313" key="3">
    <source>
        <dbReference type="Proteomes" id="UP000053989"/>
    </source>
</evidence>
<dbReference type="AlphaFoldDB" id="A0A0C3DFD7"/>
<organism evidence="2 3">
    <name type="scientific">Scleroderma citrinum Foug A</name>
    <dbReference type="NCBI Taxonomy" id="1036808"/>
    <lineage>
        <taxon>Eukaryota</taxon>
        <taxon>Fungi</taxon>
        <taxon>Dikarya</taxon>
        <taxon>Basidiomycota</taxon>
        <taxon>Agaricomycotina</taxon>
        <taxon>Agaricomycetes</taxon>
        <taxon>Agaricomycetidae</taxon>
        <taxon>Boletales</taxon>
        <taxon>Sclerodermatineae</taxon>
        <taxon>Sclerodermataceae</taxon>
        <taxon>Scleroderma</taxon>
    </lineage>
</organism>
<name>A0A0C3DFD7_9AGAM</name>
<evidence type="ECO:0000313" key="2">
    <source>
        <dbReference type="EMBL" id="KIM54801.1"/>
    </source>
</evidence>
<gene>
    <name evidence="2" type="ORF">SCLCIDRAFT_30850</name>
</gene>
<feature type="compositionally biased region" description="Polar residues" evidence="1">
    <location>
        <begin position="15"/>
        <end position="32"/>
    </location>
</feature>
<dbReference type="HOGENOM" id="CLU_021325_0_0_1"/>
<dbReference type="OrthoDB" id="2666400at2759"/>
<keyword evidence="3" id="KW-1185">Reference proteome</keyword>
<reference evidence="2 3" key="1">
    <citation type="submission" date="2014-04" db="EMBL/GenBank/DDBJ databases">
        <authorList>
            <consortium name="DOE Joint Genome Institute"/>
            <person name="Kuo A."/>
            <person name="Kohler A."/>
            <person name="Nagy L.G."/>
            <person name="Floudas D."/>
            <person name="Copeland A."/>
            <person name="Barry K.W."/>
            <person name="Cichocki N."/>
            <person name="Veneault-Fourrey C."/>
            <person name="LaButti K."/>
            <person name="Lindquist E.A."/>
            <person name="Lipzen A."/>
            <person name="Lundell T."/>
            <person name="Morin E."/>
            <person name="Murat C."/>
            <person name="Sun H."/>
            <person name="Tunlid A."/>
            <person name="Henrissat B."/>
            <person name="Grigoriev I.V."/>
            <person name="Hibbett D.S."/>
            <person name="Martin F."/>
            <person name="Nordberg H.P."/>
            <person name="Cantor M.N."/>
            <person name="Hua S.X."/>
        </authorList>
    </citation>
    <scope>NUCLEOTIDE SEQUENCE [LARGE SCALE GENOMIC DNA]</scope>
    <source>
        <strain evidence="2 3">Foug A</strain>
    </source>
</reference>
<reference evidence="3" key="2">
    <citation type="submission" date="2015-01" db="EMBL/GenBank/DDBJ databases">
        <title>Evolutionary Origins and Diversification of the Mycorrhizal Mutualists.</title>
        <authorList>
            <consortium name="DOE Joint Genome Institute"/>
            <consortium name="Mycorrhizal Genomics Consortium"/>
            <person name="Kohler A."/>
            <person name="Kuo A."/>
            <person name="Nagy L.G."/>
            <person name="Floudas D."/>
            <person name="Copeland A."/>
            <person name="Barry K.W."/>
            <person name="Cichocki N."/>
            <person name="Veneault-Fourrey C."/>
            <person name="LaButti K."/>
            <person name="Lindquist E.A."/>
            <person name="Lipzen A."/>
            <person name="Lundell T."/>
            <person name="Morin E."/>
            <person name="Murat C."/>
            <person name="Riley R."/>
            <person name="Ohm R."/>
            <person name="Sun H."/>
            <person name="Tunlid A."/>
            <person name="Henrissat B."/>
            <person name="Grigoriev I.V."/>
            <person name="Hibbett D.S."/>
            <person name="Martin F."/>
        </authorList>
    </citation>
    <scope>NUCLEOTIDE SEQUENCE [LARGE SCALE GENOMIC DNA]</scope>
    <source>
        <strain evidence="3">Foug A</strain>
    </source>
</reference>
<feature type="compositionally biased region" description="Basic and acidic residues" evidence="1">
    <location>
        <begin position="194"/>
        <end position="206"/>
    </location>
</feature>
<proteinExistence type="predicted"/>
<feature type="compositionally biased region" description="Basic and acidic residues" evidence="1">
    <location>
        <begin position="170"/>
        <end position="179"/>
    </location>
</feature>
<sequence length="624" mass="69099">MKIGPPVGVRKSKRLNSTVTSPTKVQPGQTAKSCHCIIKSPTNQPMLDDAEEKASESGSAAWHPTVMPHSWHSSQGLMDKEHEEEYLNSFCTKFITLKDSQKLDQYVTLDQLCVGIILMQDIVDPDGSEQSVPSSPPSDVPRLPHPVPSNASTDDDASSELPIAPMDSEDDKKLVEDTTKPVSQDDAPFDDTDETMHQMDEADGTHGHSVGTPQSRANVERETPSESSGEYSDWSADKRRHLKLEQMWREIITGNYDMDNHPSTPPLDFPSSSEEDEEQATDTGKMSDVSCKKTKNKTACPAAKAARPFVSTSRMAGSEGSDADDEGEDTQSFKPEHTKAYQARQLKHYEMHKDNEEHAQLWKIICMFWIESIAGIKDVSAKGMVGWLMSCRDAFAQVTQTWSNVEGIQILGCVIYTGSLKAPCQAQGIFAGSSSCMEYKAAKPAALMPLPNFAMVQQPPYDPALELKPQESRRDHNHRVLPLILMHKFYEVNIKRAQKNISWKSVLNLLFVYHYTIVDWPAGVPAEQMGAPYCAEEDDEGGGVVPLPKSSLFLKDWTTEQCELLKKSDPKMFSIPLVINTHNCPLHLLSKSQMFLSGVLRGVQPPSPLPPSSPPMESHHGIGL</sequence>
<feature type="region of interest" description="Disordered" evidence="1">
    <location>
        <begin position="1"/>
        <end position="77"/>
    </location>
</feature>
<feature type="compositionally biased region" description="Pro residues" evidence="1">
    <location>
        <begin position="134"/>
        <end position="147"/>
    </location>
</feature>
<dbReference type="Proteomes" id="UP000053989">
    <property type="component" value="Unassembled WGS sequence"/>
</dbReference>